<organism evidence="5">
    <name type="scientific">Candidatus Kentrum sp. MB</name>
    <dbReference type="NCBI Taxonomy" id="2138164"/>
    <lineage>
        <taxon>Bacteria</taxon>
        <taxon>Pseudomonadati</taxon>
        <taxon>Pseudomonadota</taxon>
        <taxon>Gammaproteobacteria</taxon>
        <taxon>Candidatus Kentrum</taxon>
    </lineage>
</organism>
<sequence length="253" mass="28252">MSKILVTGALGLVDARAIRFLRECKNRYGVVAVRVTPAFAPAVSQADLDYTLSQLDCVDQVLSLDTPWPNHLPTVAFPAELNWQAWKDLQTPIPEDDPQPVALSIDELLDSRPSPLVLLSGCFDLIHAGHIHLIELATRYGSMPIAAALTTQAIRTQPKNTNRRRPLWSMANRLAVLEALRSKPRVLFFNGPDCLDLIERLRPDVWVKEQRDRGRSIVEQESRLVEALGGRSVWEDGVRFQNSSTTIAQSVTN</sequence>
<keyword evidence="2 5" id="KW-0548">Nucleotidyltransferase</keyword>
<dbReference type="PANTHER" id="PTHR43793">
    <property type="entry name" value="FAD SYNTHASE"/>
    <property type="match status" value="1"/>
</dbReference>
<dbReference type="Pfam" id="PF01467">
    <property type="entry name" value="CTP_transf_like"/>
    <property type="match status" value="1"/>
</dbReference>
<proteinExistence type="predicted"/>
<dbReference type="Gene3D" id="3.40.50.620">
    <property type="entry name" value="HUPs"/>
    <property type="match status" value="1"/>
</dbReference>
<accession>A0A450Y2Z6</accession>
<dbReference type="InterPro" id="IPR050385">
    <property type="entry name" value="Archaeal_FAD_synthase"/>
</dbReference>
<name>A0A450Y2Z6_9GAMM</name>
<evidence type="ECO:0000313" key="4">
    <source>
        <dbReference type="EMBL" id="VFK33434.1"/>
    </source>
</evidence>
<dbReference type="EMBL" id="CAADFQ010000161">
    <property type="protein sequence ID" value="VFK35913.1"/>
    <property type="molecule type" value="Genomic_DNA"/>
</dbReference>
<evidence type="ECO:0000256" key="1">
    <source>
        <dbReference type="ARBA" id="ARBA00022679"/>
    </source>
</evidence>
<dbReference type="PANTHER" id="PTHR43793:SF1">
    <property type="entry name" value="FAD SYNTHASE"/>
    <property type="match status" value="1"/>
</dbReference>
<dbReference type="InterPro" id="IPR014729">
    <property type="entry name" value="Rossmann-like_a/b/a_fold"/>
</dbReference>
<dbReference type="GO" id="GO:0016779">
    <property type="term" value="F:nucleotidyltransferase activity"/>
    <property type="evidence" value="ECO:0007669"/>
    <property type="project" value="UniProtKB-KW"/>
</dbReference>
<evidence type="ECO:0000313" key="5">
    <source>
        <dbReference type="EMBL" id="VFK35913.1"/>
    </source>
</evidence>
<dbReference type="InterPro" id="IPR004821">
    <property type="entry name" value="Cyt_trans-like"/>
</dbReference>
<dbReference type="AlphaFoldDB" id="A0A450Y2Z6"/>
<protein>
    <submittedName>
        <fullName evidence="5">Cytidylyltransferase-like</fullName>
    </submittedName>
</protein>
<gene>
    <name evidence="4" type="ORF">BECKMB1821G_GA0114241_11572</name>
    <name evidence="6" type="ORF">BECKMB1821H_GA0114242_11571</name>
    <name evidence="5" type="ORF">BECKMB1821I_GA0114274_11611</name>
</gene>
<dbReference type="SUPFAM" id="SSF52374">
    <property type="entry name" value="Nucleotidylyl transferase"/>
    <property type="match status" value="1"/>
</dbReference>
<keyword evidence="1 5" id="KW-0808">Transferase</keyword>
<dbReference type="EMBL" id="CAADGH010000157">
    <property type="protein sequence ID" value="VFK77534.1"/>
    <property type="molecule type" value="Genomic_DNA"/>
</dbReference>
<dbReference type="EMBL" id="CAADFO010000157">
    <property type="protein sequence ID" value="VFK33434.1"/>
    <property type="molecule type" value="Genomic_DNA"/>
</dbReference>
<evidence type="ECO:0000256" key="2">
    <source>
        <dbReference type="ARBA" id="ARBA00022695"/>
    </source>
</evidence>
<evidence type="ECO:0000259" key="3">
    <source>
        <dbReference type="Pfam" id="PF01467"/>
    </source>
</evidence>
<feature type="domain" description="Cytidyltransferase-like" evidence="3">
    <location>
        <begin position="119"/>
        <end position="211"/>
    </location>
</feature>
<reference evidence="5" key="1">
    <citation type="submission" date="2019-02" db="EMBL/GenBank/DDBJ databases">
        <authorList>
            <person name="Gruber-Vodicka R. H."/>
            <person name="Seah K. B. B."/>
        </authorList>
    </citation>
    <scope>NUCLEOTIDE SEQUENCE</scope>
    <source>
        <strain evidence="4">BECK_BZ197</strain>
        <strain evidence="6">BECK_BZ198</strain>
        <strain evidence="5">BECK_BZ199</strain>
    </source>
</reference>
<evidence type="ECO:0000313" key="6">
    <source>
        <dbReference type="EMBL" id="VFK77534.1"/>
    </source>
</evidence>